<evidence type="ECO:0000256" key="2">
    <source>
        <dbReference type="ARBA" id="ARBA00023125"/>
    </source>
</evidence>
<keyword evidence="6" id="KW-1185">Reference proteome</keyword>
<dbReference type="Pfam" id="PF00392">
    <property type="entry name" value="GntR"/>
    <property type="match status" value="1"/>
</dbReference>
<organism evidence="5 6">
    <name type="scientific">Halomonas salipaludis</name>
    <dbReference type="NCBI Taxonomy" id="2032625"/>
    <lineage>
        <taxon>Bacteria</taxon>
        <taxon>Pseudomonadati</taxon>
        <taxon>Pseudomonadota</taxon>
        <taxon>Gammaproteobacteria</taxon>
        <taxon>Oceanospirillales</taxon>
        <taxon>Halomonadaceae</taxon>
        <taxon>Halomonas</taxon>
    </lineage>
</organism>
<dbReference type="InterPro" id="IPR000524">
    <property type="entry name" value="Tscrpt_reg_HTH_GntR"/>
</dbReference>
<dbReference type="OrthoDB" id="8066003at2"/>
<gene>
    <name evidence="5" type="ORF">CK498_05960</name>
</gene>
<dbReference type="Gene3D" id="1.10.10.10">
    <property type="entry name" value="Winged helix-like DNA-binding domain superfamily/Winged helix DNA-binding domain"/>
    <property type="match status" value="2"/>
</dbReference>
<dbReference type="InterPro" id="IPR036390">
    <property type="entry name" value="WH_DNA-bd_sf"/>
</dbReference>
<sequence length="335" mass="37569">MSSHPQAPEEEYRGARYAVIRKVLGQAIESGAAEPGLVLLERPLAELFGTSRAPVRRALDLLCDAGLIARFSGRGYVVARHGDVPEPKRRTLTAETLGLAPSAPLLDTRSAGEKLYDELFELLSTCMIFGHYQVDEGRASEHFDVSRSVIREALLRLRDRGLVEKAPYSQWVTGPVTAQEVRDDYEMRWLLEPRALHKSAASLALGDLREMIARIDSMYADAAVDLVVLDRIEDDLHLRCLASCDNRRMTSTLRQVQMPLTINRLFYSAIGRGVHLPGLAEHRLVLDLLVRDQRDAAVEALRTHLVRARDRTLERLKSLSVFPEPAMPDFVKKIS</sequence>
<dbReference type="SMART" id="SM00895">
    <property type="entry name" value="FCD"/>
    <property type="match status" value="1"/>
</dbReference>
<feature type="domain" description="HTH gntR-type" evidence="4">
    <location>
        <begin position="14"/>
        <end position="81"/>
    </location>
</feature>
<dbReference type="AlphaFoldDB" id="A0A2A2F133"/>
<dbReference type="SUPFAM" id="SSF46785">
    <property type="entry name" value="Winged helix' DNA-binding domain"/>
    <property type="match status" value="2"/>
</dbReference>
<dbReference type="EMBL" id="NSKB01000002">
    <property type="protein sequence ID" value="PAU78263.1"/>
    <property type="molecule type" value="Genomic_DNA"/>
</dbReference>
<dbReference type="RefSeq" id="WP_095619937.1">
    <property type="nucleotide sequence ID" value="NZ_NSKB01000002.1"/>
</dbReference>
<dbReference type="SUPFAM" id="SSF48008">
    <property type="entry name" value="GntR ligand-binding domain-like"/>
    <property type="match status" value="1"/>
</dbReference>
<keyword evidence="3" id="KW-0804">Transcription</keyword>
<dbReference type="PANTHER" id="PTHR43537:SF24">
    <property type="entry name" value="GLUCONATE OPERON TRANSCRIPTIONAL REPRESSOR"/>
    <property type="match status" value="1"/>
</dbReference>
<proteinExistence type="predicted"/>
<name>A0A2A2F133_9GAMM</name>
<evidence type="ECO:0000313" key="5">
    <source>
        <dbReference type="EMBL" id="PAU78263.1"/>
    </source>
</evidence>
<dbReference type="Proteomes" id="UP000217771">
    <property type="component" value="Unassembled WGS sequence"/>
</dbReference>
<dbReference type="PROSITE" id="PS50949">
    <property type="entry name" value="HTH_GNTR"/>
    <property type="match status" value="1"/>
</dbReference>
<dbReference type="InterPro" id="IPR008920">
    <property type="entry name" value="TF_FadR/GntR_C"/>
</dbReference>
<reference evidence="5 6" key="1">
    <citation type="submission" date="2017-08" db="EMBL/GenBank/DDBJ databases">
        <title>Halomonas alkalisoli sp. nov., isolated from saline alkaline soil.</title>
        <authorList>
            <person name="Wang D."/>
            <person name="Zhang G."/>
        </authorList>
    </citation>
    <scope>NUCLEOTIDE SEQUENCE [LARGE SCALE GENOMIC DNA]</scope>
    <source>
        <strain evidence="5 6">WRN001</strain>
    </source>
</reference>
<evidence type="ECO:0000256" key="3">
    <source>
        <dbReference type="ARBA" id="ARBA00023163"/>
    </source>
</evidence>
<keyword evidence="2" id="KW-0238">DNA-binding</keyword>
<dbReference type="PANTHER" id="PTHR43537">
    <property type="entry name" value="TRANSCRIPTIONAL REGULATOR, GNTR FAMILY"/>
    <property type="match status" value="1"/>
</dbReference>
<evidence type="ECO:0000313" key="6">
    <source>
        <dbReference type="Proteomes" id="UP000217771"/>
    </source>
</evidence>
<comment type="caution">
    <text evidence="5">The sequence shown here is derived from an EMBL/GenBank/DDBJ whole genome shotgun (WGS) entry which is preliminary data.</text>
</comment>
<keyword evidence="1" id="KW-0805">Transcription regulation</keyword>
<dbReference type="Gene3D" id="1.20.120.530">
    <property type="entry name" value="GntR ligand-binding domain-like"/>
    <property type="match status" value="1"/>
</dbReference>
<dbReference type="InterPro" id="IPR011711">
    <property type="entry name" value="GntR_C"/>
</dbReference>
<dbReference type="SMART" id="SM00345">
    <property type="entry name" value="HTH_GNTR"/>
    <property type="match status" value="2"/>
</dbReference>
<dbReference type="Pfam" id="PF07729">
    <property type="entry name" value="FCD"/>
    <property type="match status" value="1"/>
</dbReference>
<dbReference type="InterPro" id="IPR036388">
    <property type="entry name" value="WH-like_DNA-bd_sf"/>
</dbReference>
<dbReference type="GO" id="GO:0003677">
    <property type="term" value="F:DNA binding"/>
    <property type="evidence" value="ECO:0007669"/>
    <property type="project" value="UniProtKB-KW"/>
</dbReference>
<protein>
    <submittedName>
        <fullName evidence="5">GntR family transcriptional regulator</fullName>
    </submittedName>
</protein>
<evidence type="ECO:0000259" key="4">
    <source>
        <dbReference type="PROSITE" id="PS50949"/>
    </source>
</evidence>
<evidence type="ECO:0000256" key="1">
    <source>
        <dbReference type="ARBA" id="ARBA00023015"/>
    </source>
</evidence>
<dbReference type="GO" id="GO:0003700">
    <property type="term" value="F:DNA-binding transcription factor activity"/>
    <property type="evidence" value="ECO:0007669"/>
    <property type="project" value="InterPro"/>
</dbReference>
<accession>A0A2A2F133</accession>